<keyword evidence="1" id="KW-1133">Transmembrane helix</keyword>
<feature type="transmembrane region" description="Helical" evidence="1">
    <location>
        <begin position="277"/>
        <end position="305"/>
    </location>
</feature>
<keyword evidence="3" id="KW-1185">Reference proteome</keyword>
<dbReference type="Proteomes" id="UP001374579">
    <property type="component" value="Unassembled WGS sequence"/>
</dbReference>
<accession>A0AAN9C8W3</accession>
<keyword evidence="1" id="KW-0812">Transmembrane</keyword>
<organism evidence="2 3">
    <name type="scientific">Littorina saxatilis</name>
    <dbReference type="NCBI Taxonomy" id="31220"/>
    <lineage>
        <taxon>Eukaryota</taxon>
        <taxon>Metazoa</taxon>
        <taxon>Spiralia</taxon>
        <taxon>Lophotrochozoa</taxon>
        <taxon>Mollusca</taxon>
        <taxon>Gastropoda</taxon>
        <taxon>Caenogastropoda</taxon>
        <taxon>Littorinimorpha</taxon>
        <taxon>Littorinoidea</taxon>
        <taxon>Littorinidae</taxon>
        <taxon>Littorina</taxon>
    </lineage>
</organism>
<comment type="caution">
    <text evidence="2">The sequence shown here is derived from an EMBL/GenBank/DDBJ whole genome shotgun (WGS) entry which is preliminary data.</text>
</comment>
<dbReference type="EMBL" id="JBAMIC010000001">
    <property type="protein sequence ID" value="KAK7116545.1"/>
    <property type="molecule type" value="Genomic_DNA"/>
</dbReference>
<name>A0AAN9C8W3_9CAEN</name>
<sequence length="306" mass="34380">MSTSELECIFQTPSSRYESFINMYGQLHKKSSRQDRFKAAQAEWIAAKKSGCVDAVFDAMEKEIKTTVDPDTQRNKFRDFFTVKKTTITANQPSAGRFSLPIPLVNRPSTPMPTEVRGDPSKKPAIIDATTFAHLYSFLDDISVDAAKLLTPDVTTAGNFMDCLNFAAREYGTSSTCLAIYKNKSQYSWCKSKLQVQLQSVQQTTSNLKTKMADIDMDIPELHAKVQRANTKLSQMTQAAILLSILASQFVTRLSPAHTTSTSIRQKLDIKSSSKRFHFFWGEWGVGGCVLLIPIFFWSFGFFLIL</sequence>
<evidence type="ECO:0000313" key="2">
    <source>
        <dbReference type="EMBL" id="KAK7116545.1"/>
    </source>
</evidence>
<evidence type="ECO:0000313" key="3">
    <source>
        <dbReference type="Proteomes" id="UP001374579"/>
    </source>
</evidence>
<reference evidence="2 3" key="1">
    <citation type="submission" date="2024-02" db="EMBL/GenBank/DDBJ databases">
        <title>Chromosome-scale genome assembly of the rough periwinkle Littorina saxatilis.</title>
        <authorList>
            <person name="De Jode A."/>
            <person name="Faria R."/>
            <person name="Formenti G."/>
            <person name="Sims Y."/>
            <person name="Smith T.P."/>
            <person name="Tracey A."/>
            <person name="Wood J.M.D."/>
            <person name="Zagrodzka Z.B."/>
            <person name="Johannesson K."/>
            <person name="Butlin R.K."/>
            <person name="Leder E.H."/>
        </authorList>
    </citation>
    <scope>NUCLEOTIDE SEQUENCE [LARGE SCALE GENOMIC DNA]</scope>
    <source>
        <strain evidence="2">Snail1</strain>
        <tissue evidence="2">Muscle</tissue>
    </source>
</reference>
<protein>
    <submittedName>
        <fullName evidence="2">Uncharacterized protein</fullName>
    </submittedName>
</protein>
<evidence type="ECO:0000256" key="1">
    <source>
        <dbReference type="SAM" id="Phobius"/>
    </source>
</evidence>
<gene>
    <name evidence="2" type="ORF">V1264_002207</name>
</gene>
<dbReference type="AlphaFoldDB" id="A0AAN9C8W3"/>
<keyword evidence="1" id="KW-0472">Membrane</keyword>
<proteinExistence type="predicted"/>